<evidence type="ECO:0000256" key="3">
    <source>
        <dbReference type="ARBA" id="ARBA00022692"/>
    </source>
</evidence>
<keyword evidence="3 7" id="KW-0812">Transmembrane</keyword>
<gene>
    <name evidence="8" type="ORF">F4561_001362</name>
</gene>
<accession>A0A7W7REJ4</accession>
<feature type="region of interest" description="Disordered" evidence="6">
    <location>
        <begin position="487"/>
        <end position="507"/>
    </location>
</feature>
<dbReference type="Pfam" id="PF13520">
    <property type="entry name" value="AA_permease_2"/>
    <property type="match status" value="1"/>
</dbReference>
<feature type="transmembrane region" description="Helical" evidence="7">
    <location>
        <begin position="95"/>
        <end position="115"/>
    </location>
</feature>
<dbReference type="PANTHER" id="PTHR42770">
    <property type="entry name" value="AMINO ACID TRANSPORTER-RELATED"/>
    <property type="match status" value="1"/>
</dbReference>
<evidence type="ECO:0000313" key="8">
    <source>
        <dbReference type="EMBL" id="MBB4930542.1"/>
    </source>
</evidence>
<feature type="transmembrane region" description="Helical" evidence="7">
    <location>
        <begin position="165"/>
        <end position="186"/>
    </location>
</feature>
<dbReference type="EMBL" id="JACHJT010000001">
    <property type="protein sequence ID" value="MBB4930542.1"/>
    <property type="molecule type" value="Genomic_DNA"/>
</dbReference>
<comment type="subcellular location">
    <subcellularLocation>
        <location evidence="1">Cell membrane</location>
        <topology evidence="1">Multi-pass membrane protein</topology>
    </subcellularLocation>
</comment>
<feature type="transmembrane region" description="Helical" evidence="7">
    <location>
        <begin position="297"/>
        <end position="322"/>
    </location>
</feature>
<keyword evidence="4 7" id="KW-1133">Transmembrane helix</keyword>
<evidence type="ECO:0000256" key="7">
    <source>
        <dbReference type="SAM" id="Phobius"/>
    </source>
</evidence>
<protein>
    <submittedName>
        <fullName evidence="8">Amino acid transporter</fullName>
    </submittedName>
</protein>
<organism evidence="8 9">
    <name type="scientific">Lipingzhangella halophila</name>
    <dbReference type="NCBI Taxonomy" id="1783352"/>
    <lineage>
        <taxon>Bacteria</taxon>
        <taxon>Bacillati</taxon>
        <taxon>Actinomycetota</taxon>
        <taxon>Actinomycetes</taxon>
        <taxon>Streptosporangiales</taxon>
        <taxon>Nocardiopsidaceae</taxon>
        <taxon>Lipingzhangella</taxon>
    </lineage>
</organism>
<dbReference type="RefSeq" id="WP_184575820.1">
    <property type="nucleotide sequence ID" value="NZ_JACHJT010000001.1"/>
</dbReference>
<evidence type="ECO:0000256" key="5">
    <source>
        <dbReference type="ARBA" id="ARBA00023136"/>
    </source>
</evidence>
<keyword evidence="9" id="KW-1185">Reference proteome</keyword>
<dbReference type="InterPro" id="IPR050367">
    <property type="entry name" value="APC_superfamily"/>
</dbReference>
<feature type="transmembrane region" description="Helical" evidence="7">
    <location>
        <begin position="54"/>
        <end position="74"/>
    </location>
</feature>
<dbReference type="PIRSF" id="PIRSF006060">
    <property type="entry name" value="AA_transporter"/>
    <property type="match status" value="1"/>
</dbReference>
<feature type="transmembrane region" description="Helical" evidence="7">
    <location>
        <begin position="239"/>
        <end position="261"/>
    </location>
</feature>
<proteinExistence type="predicted"/>
<sequence length="507" mass="52121">MPSSDTASPPPTQVRRRLGVLAVAFLIIAASAPLTVIAGGATSSFSVTRVLGVPFGYIVLAAALGVFAIGYAAMSRSVTSAGGFYTYIAQGIGRPAGIGAAVIALIAYNAMQIGIYGMFGFQVSTFVAARTGVEVPWWVPVAGCVAIVAWMGVNRVDLSAKVLGAVVALEFLAVLVFDIAAFSAPAEGHTIAPLTPDALFVSGVGAVLVFGIAAFMGFESAAIYGEEAKDPRRTIPRATFLALSVIGIFYAVSSWALALAVGPGRITGPEGIGPDEAGPPLFFNFVEARLGGMWGDLISVLFITSLFAALMSFHNAVARYTFSLGRERVLPRALSSVRSGSGVPWAGSAAQTVLAVAVVGAFVVGEAGWDPNAGPYPVLTLFTWLTNTGAFGLVVLMALASAAVIGYFARDARGVGIGTRLVAPAAACVALSTIALLILANFDVLLDQTEPTVTTYLFPALVIVPSIAAGLWALRLRRTRPEVYQGVGHGGADSRAPHLGAAAPDAS</sequence>
<feature type="transmembrane region" description="Helical" evidence="7">
    <location>
        <begin position="20"/>
        <end position="42"/>
    </location>
</feature>
<feature type="transmembrane region" description="Helical" evidence="7">
    <location>
        <begin position="454"/>
        <end position="474"/>
    </location>
</feature>
<evidence type="ECO:0000256" key="1">
    <source>
        <dbReference type="ARBA" id="ARBA00004651"/>
    </source>
</evidence>
<name>A0A7W7REJ4_9ACTN</name>
<dbReference type="AlphaFoldDB" id="A0A7W7REJ4"/>
<dbReference type="InterPro" id="IPR002293">
    <property type="entry name" value="AA/rel_permease1"/>
</dbReference>
<reference evidence="8 9" key="1">
    <citation type="submission" date="2020-08" db="EMBL/GenBank/DDBJ databases">
        <title>Sequencing the genomes of 1000 actinobacteria strains.</title>
        <authorList>
            <person name="Klenk H.-P."/>
        </authorList>
    </citation>
    <scope>NUCLEOTIDE SEQUENCE [LARGE SCALE GENOMIC DNA]</scope>
    <source>
        <strain evidence="8 9">DSM 102030</strain>
    </source>
</reference>
<feature type="transmembrane region" description="Helical" evidence="7">
    <location>
        <begin position="343"/>
        <end position="364"/>
    </location>
</feature>
<feature type="transmembrane region" description="Helical" evidence="7">
    <location>
        <begin position="384"/>
        <end position="409"/>
    </location>
</feature>
<dbReference type="Proteomes" id="UP000523007">
    <property type="component" value="Unassembled WGS sequence"/>
</dbReference>
<evidence type="ECO:0000256" key="4">
    <source>
        <dbReference type="ARBA" id="ARBA00022989"/>
    </source>
</evidence>
<feature type="transmembrane region" description="Helical" evidence="7">
    <location>
        <begin position="135"/>
        <end position="153"/>
    </location>
</feature>
<keyword evidence="5 7" id="KW-0472">Membrane</keyword>
<dbReference type="GO" id="GO:0022857">
    <property type="term" value="F:transmembrane transporter activity"/>
    <property type="evidence" value="ECO:0007669"/>
    <property type="project" value="InterPro"/>
</dbReference>
<feature type="transmembrane region" description="Helical" evidence="7">
    <location>
        <begin position="421"/>
        <end position="442"/>
    </location>
</feature>
<dbReference type="Gene3D" id="1.20.1740.10">
    <property type="entry name" value="Amino acid/polyamine transporter I"/>
    <property type="match status" value="1"/>
</dbReference>
<evidence type="ECO:0000256" key="2">
    <source>
        <dbReference type="ARBA" id="ARBA00022475"/>
    </source>
</evidence>
<comment type="caution">
    <text evidence="8">The sequence shown here is derived from an EMBL/GenBank/DDBJ whole genome shotgun (WGS) entry which is preliminary data.</text>
</comment>
<evidence type="ECO:0000313" key="9">
    <source>
        <dbReference type="Proteomes" id="UP000523007"/>
    </source>
</evidence>
<keyword evidence="2" id="KW-1003">Cell membrane</keyword>
<feature type="transmembrane region" description="Helical" evidence="7">
    <location>
        <begin position="198"/>
        <end position="218"/>
    </location>
</feature>
<dbReference type="GO" id="GO:0005886">
    <property type="term" value="C:plasma membrane"/>
    <property type="evidence" value="ECO:0007669"/>
    <property type="project" value="UniProtKB-SubCell"/>
</dbReference>
<evidence type="ECO:0000256" key="6">
    <source>
        <dbReference type="SAM" id="MobiDB-lite"/>
    </source>
</evidence>
<dbReference type="PANTHER" id="PTHR42770:SF16">
    <property type="entry name" value="AMINO ACID PERMEASE"/>
    <property type="match status" value="1"/>
</dbReference>